<dbReference type="Proteomes" id="UP000285961">
    <property type="component" value="Unassembled WGS sequence"/>
</dbReference>
<evidence type="ECO:0000313" key="3">
    <source>
        <dbReference type="Proteomes" id="UP000285961"/>
    </source>
</evidence>
<dbReference type="EMBL" id="QZKI01000016">
    <property type="protein sequence ID" value="RJP74353.1"/>
    <property type="molecule type" value="Genomic_DNA"/>
</dbReference>
<comment type="caution">
    <text evidence="2">The sequence shown here is derived from an EMBL/GenBank/DDBJ whole genome shotgun (WGS) entry which is preliminary data.</text>
</comment>
<protein>
    <submittedName>
        <fullName evidence="2">Uncharacterized protein</fullName>
    </submittedName>
</protein>
<proteinExistence type="predicted"/>
<reference evidence="2 3" key="1">
    <citation type="journal article" date="2017" name="ISME J.">
        <title>Energy and carbon metabolisms in a deep terrestrial subsurface fluid microbial community.</title>
        <authorList>
            <person name="Momper L."/>
            <person name="Jungbluth S.P."/>
            <person name="Lee M.D."/>
            <person name="Amend J.P."/>
        </authorList>
    </citation>
    <scope>NUCLEOTIDE SEQUENCE [LARGE SCALE GENOMIC DNA]</scope>
    <source>
        <strain evidence="2">SURF_17</strain>
    </source>
</reference>
<evidence type="ECO:0000256" key="1">
    <source>
        <dbReference type="SAM" id="MobiDB-lite"/>
    </source>
</evidence>
<name>A0A419F7H4_9BACT</name>
<feature type="compositionally biased region" description="Polar residues" evidence="1">
    <location>
        <begin position="55"/>
        <end position="65"/>
    </location>
</feature>
<evidence type="ECO:0000313" key="2">
    <source>
        <dbReference type="EMBL" id="RJP74353.1"/>
    </source>
</evidence>
<organism evidence="2 3">
    <name type="scientific">Candidatus Abyssobacteria bacterium SURF_17</name>
    <dbReference type="NCBI Taxonomy" id="2093361"/>
    <lineage>
        <taxon>Bacteria</taxon>
        <taxon>Pseudomonadati</taxon>
        <taxon>Candidatus Hydrogenedentota</taxon>
        <taxon>Candidatus Abyssobacteria</taxon>
    </lineage>
</organism>
<accession>A0A419F7H4</accession>
<feature type="region of interest" description="Disordered" evidence="1">
    <location>
        <begin position="45"/>
        <end position="65"/>
    </location>
</feature>
<sequence length="65" mass="7074">MNQVEQTCHSEKEGSVLLMTEILNFCRDLQSAVIASKGSQIRAKQSPYDGEIASSRGSATLRSSQ</sequence>
<gene>
    <name evidence="2" type="ORF">C4532_02775</name>
</gene>
<dbReference type="AlphaFoldDB" id="A0A419F7H4"/>